<dbReference type="OrthoDB" id="9798754at2"/>
<evidence type="ECO:0000313" key="2">
    <source>
        <dbReference type="EMBL" id="PLR22321.1"/>
    </source>
</evidence>
<dbReference type="Proteomes" id="UP000234479">
    <property type="component" value="Unassembled WGS sequence"/>
</dbReference>
<dbReference type="RefSeq" id="WP_101719414.1">
    <property type="nucleotide sequence ID" value="NZ_PJRS01000039.1"/>
</dbReference>
<dbReference type="CDD" id="cd01038">
    <property type="entry name" value="Endonuclease_DUF559"/>
    <property type="match status" value="1"/>
</dbReference>
<dbReference type="SUPFAM" id="SSF52980">
    <property type="entry name" value="Restriction endonuclease-like"/>
    <property type="match status" value="1"/>
</dbReference>
<keyword evidence="2" id="KW-0378">Hydrolase</keyword>
<organism evidence="2 3">
    <name type="scientific">Caulobacter zeae</name>
    <dbReference type="NCBI Taxonomy" id="2055137"/>
    <lineage>
        <taxon>Bacteria</taxon>
        <taxon>Pseudomonadati</taxon>
        <taxon>Pseudomonadota</taxon>
        <taxon>Alphaproteobacteria</taxon>
        <taxon>Caulobacterales</taxon>
        <taxon>Caulobacteraceae</taxon>
        <taxon>Caulobacter</taxon>
    </lineage>
</organism>
<keyword evidence="2" id="KW-0255">Endonuclease</keyword>
<proteinExistence type="predicted"/>
<comment type="caution">
    <text evidence="2">The sequence shown here is derived from an EMBL/GenBank/DDBJ whole genome shotgun (WGS) entry which is preliminary data.</text>
</comment>
<reference evidence="2 3" key="1">
    <citation type="submission" date="2017-12" db="EMBL/GenBank/DDBJ databases">
        <title>The genome sequence of Caulobacter sp. 410.</title>
        <authorList>
            <person name="Gao J."/>
            <person name="Mao X."/>
            <person name="Sun J."/>
        </authorList>
    </citation>
    <scope>NUCLEOTIDE SEQUENCE [LARGE SCALE GENOMIC DNA]</scope>
    <source>
        <strain evidence="2 3">410</strain>
    </source>
</reference>
<sequence>MDRIASARRLRRTQTFAETKLWEILRNGRLDGSKFRRQMPIDRYFADFACRKARLIVELDGAAHRETADYDARRTEVLEHHGFMVIRFDNEQVLMDPGGVAEAIQAALRLTV</sequence>
<keyword evidence="2" id="KW-0540">Nuclease</keyword>
<keyword evidence="3" id="KW-1185">Reference proteome</keyword>
<protein>
    <submittedName>
        <fullName evidence="2">Endonuclease</fullName>
    </submittedName>
</protein>
<accession>A0A2N5D8C8</accession>
<dbReference type="Gene3D" id="3.40.960.10">
    <property type="entry name" value="VSR Endonuclease"/>
    <property type="match status" value="1"/>
</dbReference>
<dbReference type="GO" id="GO:0004519">
    <property type="term" value="F:endonuclease activity"/>
    <property type="evidence" value="ECO:0007669"/>
    <property type="project" value="UniProtKB-KW"/>
</dbReference>
<dbReference type="InterPro" id="IPR011335">
    <property type="entry name" value="Restrct_endonuc-II-like"/>
</dbReference>
<dbReference type="InterPro" id="IPR007569">
    <property type="entry name" value="DUF559"/>
</dbReference>
<dbReference type="PANTHER" id="PTHR38590:SF1">
    <property type="entry name" value="BLL0828 PROTEIN"/>
    <property type="match status" value="1"/>
</dbReference>
<name>A0A2N5D8C8_9CAUL</name>
<dbReference type="Pfam" id="PF04480">
    <property type="entry name" value="DUF559"/>
    <property type="match status" value="1"/>
</dbReference>
<dbReference type="InterPro" id="IPR047216">
    <property type="entry name" value="Endonuclease_DUF559_bact"/>
</dbReference>
<feature type="domain" description="DUF559" evidence="1">
    <location>
        <begin position="4"/>
        <end position="108"/>
    </location>
</feature>
<dbReference type="PANTHER" id="PTHR38590">
    <property type="entry name" value="BLL0828 PROTEIN"/>
    <property type="match status" value="1"/>
</dbReference>
<dbReference type="EMBL" id="PJRS01000039">
    <property type="protein sequence ID" value="PLR22321.1"/>
    <property type="molecule type" value="Genomic_DNA"/>
</dbReference>
<dbReference type="AlphaFoldDB" id="A0A2N5D8C8"/>
<gene>
    <name evidence="2" type="ORF">SGCZBJ_18420</name>
</gene>
<evidence type="ECO:0000313" key="3">
    <source>
        <dbReference type="Proteomes" id="UP000234479"/>
    </source>
</evidence>
<evidence type="ECO:0000259" key="1">
    <source>
        <dbReference type="Pfam" id="PF04480"/>
    </source>
</evidence>